<dbReference type="AlphaFoldDB" id="A0AAP0EBF8"/>
<comment type="caution">
    <text evidence="1">The sequence shown here is derived from an EMBL/GenBank/DDBJ whole genome shotgun (WGS) entry which is preliminary data.</text>
</comment>
<evidence type="ECO:0000313" key="2">
    <source>
        <dbReference type="Proteomes" id="UP001417504"/>
    </source>
</evidence>
<keyword evidence="2" id="KW-1185">Reference proteome</keyword>
<evidence type="ECO:0000313" key="1">
    <source>
        <dbReference type="EMBL" id="KAK9086033.1"/>
    </source>
</evidence>
<name>A0AAP0EBF8_9MAGN</name>
<gene>
    <name evidence="1" type="ORF">Sjap_026444</name>
</gene>
<sequence>MLDEDQNLKVLLLPCSICRHCCGGCDDNHYIHGFPDYAHHMESKHIVIFGLIQ</sequence>
<dbReference type="Proteomes" id="UP001417504">
    <property type="component" value="Unassembled WGS sequence"/>
</dbReference>
<accession>A0AAP0EBF8</accession>
<organism evidence="1 2">
    <name type="scientific">Stephania japonica</name>
    <dbReference type="NCBI Taxonomy" id="461633"/>
    <lineage>
        <taxon>Eukaryota</taxon>
        <taxon>Viridiplantae</taxon>
        <taxon>Streptophyta</taxon>
        <taxon>Embryophyta</taxon>
        <taxon>Tracheophyta</taxon>
        <taxon>Spermatophyta</taxon>
        <taxon>Magnoliopsida</taxon>
        <taxon>Ranunculales</taxon>
        <taxon>Menispermaceae</taxon>
        <taxon>Menispermoideae</taxon>
        <taxon>Cissampelideae</taxon>
        <taxon>Stephania</taxon>
    </lineage>
</organism>
<proteinExistence type="predicted"/>
<reference evidence="1 2" key="1">
    <citation type="submission" date="2024-01" db="EMBL/GenBank/DDBJ databases">
        <title>Genome assemblies of Stephania.</title>
        <authorList>
            <person name="Yang L."/>
        </authorList>
    </citation>
    <scope>NUCLEOTIDE SEQUENCE [LARGE SCALE GENOMIC DNA]</scope>
    <source>
        <strain evidence="1">QJT</strain>
        <tissue evidence="1">Leaf</tissue>
    </source>
</reference>
<protein>
    <submittedName>
        <fullName evidence="1">Uncharacterized protein</fullName>
    </submittedName>
</protein>
<dbReference type="EMBL" id="JBBNAE010000011">
    <property type="protein sequence ID" value="KAK9086033.1"/>
    <property type="molecule type" value="Genomic_DNA"/>
</dbReference>